<protein>
    <recommendedName>
        <fullName evidence="3">Type III secretion protein</fullName>
    </recommendedName>
</protein>
<comment type="caution">
    <text evidence="1">The sequence shown here is derived from an EMBL/GenBank/DDBJ whole genome shotgun (WGS) entry which is preliminary data.</text>
</comment>
<organism evidence="1 2">
    <name type="scientific">Aeromonas cavernicola</name>
    <dbReference type="NCBI Taxonomy" id="1006623"/>
    <lineage>
        <taxon>Bacteria</taxon>
        <taxon>Pseudomonadati</taxon>
        <taxon>Pseudomonadota</taxon>
        <taxon>Gammaproteobacteria</taxon>
        <taxon>Aeromonadales</taxon>
        <taxon>Aeromonadaceae</taxon>
        <taxon>Aeromonas</taxon>
    </lineage>
</organism>
<gene>
    <name evidence="1" type="ORF">CUC53_03675</name>
</gene>
<keyword evidence="2" id="KW-1185">Reference proteome</keyword>
<evidence type="ECO:0000313" key="2">
    <source>
        <dbReference type="Proteomes" id="UP000235861"/>
    </source>
</evidence>
<name>A0A2H9U7U4_9GAMM</name>
<accession>A0A2H9U7U4</accession>
<evidence type="ECO:0000313" key="1">
    <source>
        <dbReference type="EMBL" id="PJG60116.1"/>
    </source>
</evidence>
<evidence type="ECO:0008006" key="3">
    <source>
        <dbReference type="Google" id="ProtNLM"/>
    </source>
</evidence>
<proteinExistence type="predicted"/>
<dbReference type="InterPro" id="IPR002954">
    <property type="entry name" value="Salm_SPAgM"/>
</dbReference>
<reference evidence="1 2" key="1">
    <citation type="submission" date="2017-11" db="EMBL/GenBank/DDBJ databases">
        <title>Draft genome sequence of environmental isolate Aeromonas cavernicola sp. nov. MDC 2508.</title>
        <authorList>
            <person name="Colston S.M."/>
            <person name="Navarro A."/>
            <person name="Martinez-Murcia A.J."/>
            <person name="Graf J."/>
        </authorList>
    </citation>
    <scope>NUCLEOTIDE SEQUENCE [LARGE SCALE GENOMIC DNA]</scope>
    <source>
        <strain evidence="1 2">MDC 2508</strain>
    </source>
</reference>
<dbReference type="Proteomes" id="UP000235861">
    <property type="component" value="Unassembled WGS sequence"/>
</dbReference>
<sequence length="175" mass="21231">MQFSNGYDKGYMSIRHLNTHCEACMPLFPKLRALQRRSELAQCRCETLLVQLSREDDGLCHEAEALERQIEGVQQWLHSPQVTGVVLNRDQLFAQLRKQAVLQHQLHNLALQRMQLHEQRQLLASRRTRQQRERQLWLRKEHKYQRWSTRERDQMRLQRLRQDEVELEEVALWNR</sequence>
<dbReference type="AlphaFoldDB" id="A0A2H9U7U4"/>
<dbReference type="Pfam" id="PF02090">
    <property type="entry name" value="SPAM"/>
    <property type="match status" value="1"/>
</dbReference>
<dbReference type="EMBL" id="PGGC01000031">
    <property type="protein sequence ID" value="PJG60116.1"/>
    <property type="molecule type" value="Genomic_DNA"/>
</dbReference>